<dbReference type="AlphaFoldDB" id="W7XAI9"/>
<evidence type="ECO:0000313" key="1">
    <source>
        <dbReference type="EMBL" id="EWS74352.1"/>
    </source>
</evidence>
<evidence type="ECO:0000313" key="2">
    <source>
        <dbReference type="Proteomes" id="UP000009168"/>
    </source>
</evidence>
<reference evidence="2" key="1">
    <citation type="journal article" date="2006" name="PLoS Biol.">
        <title>Macronuclear genome sequence of the ciliate Tetrahymena thermophila, a model eukaryote.</title>
        <authorList>
            <person name="Eisen J.A."/>
            <person name="Coyne R.S."/>
            <person name="Wu M."/>
            <person name="Wu D."/>
            <person name="Thiagarajan M."/>
            <person name="Wortman J.R."/>
            <person name="Badger J.H."/>
            <person name="Ren Q."/>
            <person name="Amedeo P."/>
            <person name="Jones K.M."/>
            <person name="Tallon L.J."/>
            <person name="Delcher A.L."/>
            <person name="Salzberg S.L."/>
            <person name="Silva J.C."/>
            <person name="Haas B.J."/>
            <person name="Majoros W.H."/>
            <person name="Farzad M."/>
            <person name="Carlton J.M."/>
            <person name="Smith R.K. Jr."/>
            <person name="Garg J."/>
            <person name="Pearlman R.E."/>
            <person name="Karrer K.M."/>
            <person name="Sun L."/>
            <person name="Manning G."/>
            <person name="Elde N.C."/>
            <person name="Turkewitz A.P."/>
            <person name="Asai D.J."/>
            <person name="Wilkes D.E."/>
            <person name="Wang Y."/>
            <person name="Cai H."/>
            <person name="Collins K."/>
            <person name="Stewart B.A."/>
            <person name="Lee S.R."/>
            <person name="Wilamowska K."/>
            <person name="Weinberg Z."/>
            <person name="Ruzzo W.L."/>
            <person name="Wloga D."/>
            <person name="Gaertig J."/>
            <person name="Frankel J."/>
            <person name="Tsao C.-C."/>
            <person name="Gorovsky M.A."/>
            <person name="Keeling P.J."/>
            <person name="Waller R.F."/>
            <person name="Patron N.J."/>
            <person name="Cherry J.M."/>
            <person name="Stover N.A."/>
            <person name="Krieger C.J."/>
            <person name="del Toro C."/>
            <person name="Ryder H.F."/>
            <person name="Williamson S.C."/>
            <person name="Barbeau R.A."/>
            <person name="Hamilton E.P."/>
            <person name="Orias E."/>
        </authorList>
    </citation>
    <scope>NUCLEOTIDE SEQUENCE [LARGE SCALE GENOMIC DNA]</scope>
    <source>
        <strain evidence="2">SB210</strain>
    </source>
</reference>
<sequence>MYQYIYLKININKLIQLIKITFMQKINTLDVIIVSYQQIQQNAIQKFRRLQTTILVNGIQLHTFVFNQLIVQLSQAKQKQENSKKQLNLIEQKYIIYNETTTPLGMHKTFQIGSGAGYLNFYTFQFFGNKVKINENLWYLQLDKKY</sequence>
<proteinExistence type="predicted"/>
<dbReference type="KEGG" id="tet:TTHERM_000818428"/>
<dbReference type="GeneID" id="24440794"/>
<name>W7XAI9_TETTS</name>
<dbReference type="EMBL" id="GG662700">
    <property type="protein sequence ID" value="EWS74352.1"/>
    <property type="molecule type" value="Genomic_DNA"/>
</dbReference>
<gene>
    <name evidence="1" type="ORF">TTHERM_000818428</name>
</gene>
<dbReference type="Proteomes" id="UP000009168">
    <property type="component" value="Unassembled WGS sequence"/>
</dbReference>
<protein>
    <submittedName>
        <fullName evidence="1">Uncharacterized protein</fullName>
    </submittedName>
</protein>
<keyword evidence="2" id="KW-1185">Reference proteome</keyword>
<accession>W7XAI9</accession>
<dbReference type="InParanoid" id="W7XAI9"/>
<organism evidence="1 2">
    <name type="scientific">Tetrahymena thermophila (strain SB210)</name>
    <dbReference type="NCBI Taxonomy" id="312017"/>
    <lineage>
        <taxon>Eukaryota</taxon>
        <taxon>Sar</taxon>
        <taxon>Alveolata</taxon>
        <taxon>Ciliophora</taxon>
        <taxon>Intramacronucleata</taxon>
        <taxon>Oligohymenophorea</taxon>
        <taxon>Hymenostomatida</taxon>
        <taxon>Tetrahymenina</taxon>
        <taxon>Tetrahymenidae</taxon>
        <taxon>Tetrahymena</taxon>
    </lineage>
</organism>
<dbReference type="RefSeq" id="XP_012653112.1">
    <property type="nucleotide sequence ID" value="XM_012797658.1"/>
</dbReference>